<accession>A0A2A9DVL5</accession>
<keyword evidence="2" id="KW-1185">Reference proteome</keyword>
<sequence>MLGVAAQHPAPILVAHVSNAMPAASSVEKIGARIYMSTPSTDAVQRS</sequence>
<dbReference type="EMBL" id="PDJE01000001">
    <property type="protein sequence ID" value="PFG30643.1"/>
    <property type="molecule type" value="Genomic_DNA"/>
</dbReference>
<proteinExistence type="predicted"/>
<comment type="caution">
    <text evidence="1">The sequence shown here is derived from an EMBL/GenBank/DDBJ whole genome shotgun (WGS) entry which is preliminary data.</text>
</comment>
<dbReference type="AlphaFoldDB" id="A0A2A9DVL5"/>
<organism evidence="1 2">
    <name type="scientific">Paramicrobacterium agarici</name>
    <dbReference type="NCBI Taxonomy" id="630514"/>
    <lineage>
        <taxon>Bacteria</taxon>
        <taxon>Bacillati</taxon>
        <taxon>Actinomycetota</taxon>
        <taxon>Actinomycetes</taxon>
        <taxon>Micrococcales</taxon>
        <taxon>Microbacteriaceae</taxon>
        <taxon>Paramicrobacterium</taxon>
    </lineage>
</organism>
<reference evidence="1 2" key="1">
    <citation type="submission" date="2017-10" db="EMBL/GenBank/DDBJ databases">
        <title>Sequencing the genomes of 1000 actinobacteria strains.</title>
        <authorList>
            <person name="Klenk H.-P."/>
        </authorList>
    </citation>
    <scope>NUCLEOTIDE SEQUENCE [LARGE SCALE GENOMIC DNA]</scope>
    <source>
        <strain evidence="1 2">DSM 21798</strain>
    </source>
</reference>
<protein>
    <submittedName>
        <fullName evidence="1">Uncharacterized protein</fullName>
    </submittedName>
</protein>
<name>A0A2A9DVL5_9MICO</name>
<evidence type="ECO:0000313" key="2">
    <source>
        <dbReference type="Proteomes" id="UP000221369"/>
    </source>
</evidence>
<dbReference type="Proteomes" id="UP000221369">
    <property type="component" value="Unassembled WGS sequence"/>
</dbReference>
<gene>
    <name evidence="1" type="ORF">ATJ78_1578</name>
</gene>
<evidence type="ECO:0000313" key="1">
    <source>
        <dbReference type="EMBL" id="PFG30643.1"/>
    </source>
</evidence>